<dbReference type="HOGENOM" id="CLU_038842_0_0_1"/>
<reference evidence="2 3" key="1">
    <citation type="submission" date="2015-01" db="EMBL/GenBank/DDBJ databases">
        <title>The Genome Sequence of Exophiala spinifera CBS89968.</title>
        <authorList>
            <consortium name="The Broad Institute Genomics Platform"/>
            <person name="Cuomo C."/>
            <person name="de Hoog S."/>
            <person name="Gorbushina A."/>
            <person name="Stielow B."/>
            <person name="Teixiera M."/>
            <person name="Abouelleil A."/>
            <person name="Chapman S.B."/>
            <person name="Priest M."/>
            <person name="Young S.K."/>
            <person name="Wortman J."/>
            <person name="Nusbaum C."/>
            <person name="Birren B."/>
        </authorList>
    </citation>
    <scope>NUCLEOTIDE SEQUENCE [LARGE SCALE GENOMIC DNA]</scope>
    <source>
        <strain evidence="2 3">CBS 89968</strain>
    </source>
</reference>
<evidence type="ECO:0000313" key="3">
    <source>
        <dbReference type="Proteomes" id="UP000053328"/>
    </source>
</evidence>
<dbReference type="GeneID" id="27333861"/>
<dbReference type="PANTHER" id="PTHR38886:SF1">
    <property type="entry name" value="NACHT-NTPASE AND P-LOOP NTPASES N-TERMINAL DOMAIN-CONTAINING PROTEIN"/>
    <property type="match status" value="1"/>
</dbReference>
<dbReference type="Proteomes" id="UP000053328">
    <property type="component" value="Unassembled WGS sequence"/>
</dbReference>
<keyword evidence="3" id="KW-1185">Reference proteome</keyword>
<dbReference type="RefSeq" id="XP_016234213.1">
    <property type="nucleotide sequence ID" value="XM_016381111.1"/>
</dbReference>
<dbReference type="EMBL" id="KN847496">
    <property type="protein sequence ID" value="KIW13997.1"/>
    <property type="molecule type" value="Genomic_DNA"/>
</dbReference>
<dbReference type="Pfam" id="PF22893">
    <property type="entry name" value="ULD_2"/>
    <property type="match status" value="1"/>
</dbReference>
<protein>
    <recommendedName>
        <fullName evidence="1">Ubiquitin-like domain-containing protein</fullName>
    </recommendedName>
</protein>
<organism evidence="2 3">
    <name type="scientific">Exophiala spinifera</name>
    <dbReference type="NCBI Taxonomy" id="91928"/>
    <lineage>
        <taxon>Eukaryota</taxon>
        <taxon>Fungi</taxon>
        <taxon>Dikarya</taxon>
        <taxon>Ascomycota</taxon>
        <taxon>Pezizomycotina</taxon>
        <taxon>Eurotiomycetes</taxon>
        <taxon>Chaetothyriomycetidae</taxon>
        <taxon>Chaetothyriales</taxon>
        <taxon>Herpotrichiellaceae</taxon>
        <taxon>Exophiala</taxon>
    </lineage>
</organism>
<proteinExistence type="predicted"/>
<feature type="domain" description="Ubiquitin-like" evidence="1">
    <location>
        <begin position="279"/>
        <end position="360"/>
    </location>
</feature>
<name>A0A0D1ZMI1_9EURO</name>
<dbReference type="PANTHER" id="PTHR38886">
    <property type="entry name" value="SESA DOMAIN-CONTAINING PROTEIN"/>
    <property type="match status" value="1"/>
</dbReference>
<sequence>MVVPFGFSAGDFVSVIGLIVKVGKALRDVDGASFEYQQLDLELQGLRRMLDIIQALRPTDDNIGHLDAIRCLALTCQIPLTAFLQRLQKFEQRLGPFAKHSAVGGSLRKSQWALQMGEEVQQLRATVSAKVLSLTLLISVQNAETLGRVAVQTNDGLPKLFSKLESMSVEQTRFSSSIARQKDMLQQVGDFQKQLQNDFDGNTQQIVSKLDEANESNASMTRVVTSLTQSLTRALATVASMPQEVRDMLRRIAVSNFAMYGMLRTIQDHLSRSPCLRVQDSIMFEDALGRSKLLPYEYFQHFDMVDSFLRHHFKGLPGQSFVSLGAYALFNMQSGGSEIVPAQWRRTIFPGSKVQMALMVAEAFSGRGNPCLNAGSPRNLNTGRTGDRHCCECCEFQATNFNKDLPTAEVTDPEMQTAGPPPPSAAATTASEFAGIEEQDFDQEIAEPSDEYEDEDEDCASSPKSFLEQPGILRMELGRFRVFKRVHIRITNDPPPLAMHHRVLLDESIEGQSQDEDILFLMKLTSLRP</sequence>
<evidence type="ECO:0000259" key="1">
    <source>
        <dbReference type="Pfam" id="PF22893"/>
    </source>
</evidence>
<gene>
    <name evidence="2" type="ORF">PV08_06778</name>
</gene>
<dbReference type="AlphaFoldDB" id="A0A0D1ZMI1"/>
<evidence type="ECO:0000313" key="2">
    <source>
        <dbReference type="EMBL" id="KIW13997.1"/>
    </source>
</evidence>
<dbReference type="InterPro" id="IPR054464">
    <property type="entry name" value="ULD_fung"/>
</dbReference>
<accession>A0A0D1ZMI1</accession>
<dbReference type="STRING" id="91928.A0A0D1ZMI1"/>
<dbReference type="VEuPathDB" id="FungiDB:PV08_06778"/>
<dbReference type="OrthoDB" id="4151638at2759"/>